<dbReference type="InterPro" id="IPR050564">
    <property type="entry name" value="F420-G6PD/mer"/>
</dbReference>
<evidence type="ECO:0000256" key="1">
    <source>
        <dbReference type="ARBA" id="ARBA00023002"/>
    </source>
</evidence>
<dbReference type="PANTHER" id="PTHR43244">
    <property type="match status" value="1"/>
</dbReference>
<dbReference type="GO" id="GO:0004497">
    <property type="term" value="F:monooxygenase activity"/>
    <property type="evidence" value="ECO:0007669"/>
    <property type="project" value="UniProtKB-KW"/>
</dbReference>
<evidence type="ECO:0000313" key="4">
    <source>
        <dbReference type="Proteomes" id="UP000530928"/>
    </source>
</evidence>
<feature type="domain" description="Luciferase-like" evidence="2">
    <location>
        <begin position="15"/>
        <end position="187"/>
    </location>
</feature>
<accession>A0A7W0CM21</accession>
<name>A0A7W0CM21_9ACTN</name>
<keyword evidence="4" id="KW-1185">Reference proteome</keyword>
<keyword evidence="1" id="KW-0560">Oxidoreductase</keyword>
<comment type="caution">
    <text evidence="3">The sequence shown here is derived from an EMBL/GenBank/DDBJ whole genome shotgun (WGS) entry which is preliminary data.</text>
</comment>
<dbReference type="Gene3D" id="3.20.20.30">
    <property type="entry name" value="Luciferase-like domain"/>
    <property type="match status" value="1"/>
</dbReference>
<dbReference type="InterPro" id="IPR011251">
    <property type="entry name" value="Luciferase-like_dom"/>
</dbReference>
<evidence type="ECO:0000313" key="3">
    <source>
        <dbReference type="EMBL" id="MBA2893450.1"/>
    </source>
</evidence>
<sequence>MRYGINVAILGGLAEPGRVIEFAREAEAAGWQALMVWDHLAFTWGVPSADPFVVLAGAAQATSTIRLGTSVTPLVHHRPELLARSVAALDRLSGGRFVLGAGLGGMKAEYTRFGLPYPSGAQFDEALDVLSALLSGEEVHHRGDHYTVDGVRLAPAPERRVPFWIGGTSPAAARRASRWDAWIIPGDEEDGSMSMTPDQVPTHDGCLALIGTSAAGESVAAYGEAGVDWWLEHLHERRADHDTLLARIRSGPPR</sequence>
<dbReference type="EMBL" id="JACDUR010000005">
    <property type="protein sequence ID" value="MBA2893450.1"/>
    <property type="molecule type" value="Genomic_DNA"/>
</dbReference>
<protein>
    <submittedName>
        <fullName evidence="3">Alkanesulfonate monooxygenase SsuD/methylene tetrahydromethanopterin reductase-like flavin-dependent oxidoreductase (Luciferase family)</fullName>
    </submittedName>
</protein>
<dbReference type="Proteomes" id="UP000530928">
    <property type="component" value="Unassembled WGS sequence"/>
</dbReference>
<gene>
    <name evidence="3" type="ORF">HNR30_004811</name>
</gene>
<dbReference type="PANTHER" id="PTHR43244:SF1">
    <property type="entry name" value="5,10-METHYLENETETRAHYDROMETHANOPTERIN REDUCTASE"/>
    <property type="match status" value="1"/>
</dbReference>
<dbReference type="InterPro" id="IPR036661">
    <property type="entry name" value="Luciferase-like_sf"/>
</dbReference>
<dbReference type="GO" id="GO:0016705">
    <property type="term" value="F:oxidoreductase activity, acting on paired donors, with incorporation or reduction of molecular oxygen"/>
    <property type="evidence" value="ECO:0007669"/>
    <property type="project" value="InterPro"/>
</dbReference>
<reference evidence="3 4" key="1">
    <citation type="submission" date="2020-07" db="EMBL/GenBank/DDBJ databases">
        <title>Genomic Encyclopedia of Type Strains, Phase IV (KMG-IV): sequencing the most valuable type-strain genomes for metagenomic binning, comparative biology and taxonomic classification.</title>
        <authorList>
            <person name="Goeker M."/>
        </authorList>
    </citation>
    <scope>NUCLEOTIDE SEQUENCE [LARGE SCALE GENOMIC DNA]</scope>
    <source>
        <strain evidence="3 4">DSM 45533</strain>
    </source>
</reference>
<evidence type="ECO:0000259" key="2">
    <source>
        <dbReference type="Pfam" id="PF00296"/>
    </source>
</evidence>
<proteinExistence type="predicted"/>
<organism evidence="3 4">
    <name type="scientific">Nonomuraea soli</name>
    <dbReference type="NCBI Taxonomy" id="1032476"/>
    <lineage>
        <taxon>Bacteria</taxon>
        <taxon>Bacillati</taxon>
        <taxon>Actinomycetota</taxon>
        <taxon>Actinomycetes</taxon>
        <taxon>Streptosporangiales</taxon>
        <taxon>Streptosporangiaceae</taxon>
        <taxon>Nonomuraea</taxon>
    </lineage>
</organism>
<dbReference type="Pfam" id="PF00296">
    <property type="entry name" value="Bac_luciferase"/>
    <property type="match status" value="1"/>
</dbReference>
<keyword evidence="3" id="KW-0503">Monooxygenase</keyword>
<dbReference type="AlphaFoldDB" id="A0A7W0CM21"/>
<dbReference type="RefSeq" id="WP_181612262.1">
    <property type="nucleotide sequence ID" value="NZ_BAABAM010000017.1"/>
</dbReference>
<dbReference type="SUPFAM" id="SSF51679">
    <property type="entry name" value="Bacterial luciferase-like"/>
    <property type="match status" value="1"/>
</dbReference>